<dbReference type="PANTHER" id="PTHR33573">
    <property type="entry name" value="CASP-LIKE PROTEIN 4A4"/>
    <property type="match status" value="1"/>
</dbReference>
<accession>A0A2P6SK96</accession>
<evidence type="ECO:0000313" key="10">
    <source>
        <dbReference type="EMBL" id="PRQ59108.1"/>
    </source>
</evidence>
<keyword evidence="5 8" id="KW-0812">Transmembrane</keyword>
<feature type="transmembrane region" description="Helical" evidence="8">
    <location>
        <begin position="88"/>
        <end position="115"/>
    </location>
</feature>
<comment type="similarity">
    <text evidence="2 8">Belongs to the Casparian strip membrane proteins (CASP) family.</text>
</comment>
<protein>
    <recommendedName>
        <fullName evidence="8">CASP-like protein</fullName>
    </recommendedName>
</protein>
<evidence type="ECO:0000256" key="2">
    <source>
        <dbReference type="ARBA" id="ARBA00007651"/>
    </source>
</evidence>
<sequence length="165" mass="17844">MAQLSSASSRTASFILRILAFAFSLISLIVLATNTVIAIDSDYDESKVHFQDFYAYRYMLATIVIGTAYSLLQLVASICTAVSGREGILVLAFFGDKFMSYVLATGAAAGFGVTVDLKRITDAEGLEMSKFYEKAYASASLLLLAFICTAVLSIISAFILPRRSL</sequence>
<feature type="transmembrane region" description="Helical" evidence="8">
    <location>
        <begin position="54"/>
        <end position="76"/>
    </location>
</feature>
<dbReference type="Gramene" id="PRQ59108">
    <property type="protein sequence ID" value="PRQ59108"/>
    <property type="gene ID" value="RchiOBHm_Chr1g0366551"/>
</dbReference>
<comment type="caution">
    <text evidence="8">Lacks conserved residue(s) required for the propagation of feature annotation.</text>
</comment>
<comment type="subunit">
    <text evidence="3 8">Homodimer and heterodimers.</text>
</comment>
<dbReference type="STRING" id="74649.A0A2P6SK96"/>
<gene>
    <name evidence="10" type="ORF">RchiOBHm_Chr1g0366551</name>
</gene>
<reference evidence="10 11" key="1">
    <citation type="journal article" date="2018" name="Nat. Genet.">
        <title>The Rosa genome provides new insights in the design of modern roses.</title>
        <authorList>
            <person name="Bendahmane M."/>
        </authorList>
    </citation>
    <scope>NUCLEOTIDE SEQUENCE [LARGE SCALE GENOMIC DNA]</scope>
    <source>
        <strain evidence="11">cv. Old Blush</strain>
    </source>
</reference>
<dbReference type="Proteomes" id="UP000238479">
    <property type="component" value="Chromosome 1"/>
</dbReference>
<keyword evidence="4 8" id="KW-1003">Cell membrane</keyword>
<evidence type="ECO:0000256" key="1">
    <source>
        <dbReference type="ARBA" id="ARBA00004651"/>
    </source>
</evidence>
<evidence type="ECO:0000256" key="5">
    <source>
        <dbReference type="ARBA" id="ARBA00022692"/>
    </source>
</evidence>
<dbReference type="GO" id="GO:0005886">
    <property type="term" value="C:plasma membrane"/>
    <property type="evidence" value="ECO:0007669"/>
    <property type="project" value="UniProtKB-SubCell"/>
</dbReference>
<feature type="domain" description="Casparian strip membrane protein" evidence="9">
    <location>
        <begin position="8"/>
        <end position="148"/>
    </location>
</feature>
<dbReference type="EMBL" id="PDCK01000039">
    <property type="protein sequence ID" value="PRQ59108.1"/>
    <property type="molecule type" value="Genomic_DNA"/>
</dbReference>
<keyword evidence="7 8" id="KW-0472">Membrane</keyword>
<comment type="subcellular location">
    <subcellularLocation>
        <location evidence="1 8">Cell membrane</location>
        <topology evidence="1 8">Multi-pass membrane protein</topology>
    </subcellularLocation>
</comment>
<name>A0A2P6SK96_ROSCH</name>
<feature type="transmembrane region" description="Helical" evidence="8">
    <location>
        <begin position="135"/>
        <end position="160"/>
    </location>
</feature>
<keyword evidence="11" id="KW-1185">Reference proteome</keyword>
<evidence type="ECO:0000256" key="3">
    <source>
        <dbReference type="ARBA" id="ARBA00011489"/>
    </source>
</evidence>
<dbReference type="Pfam" id="PF04535">
    <property type="entry name" value="CASP_dom"/>
    <property type="match status" value="1"/>
</dbReference>
<dbReference type="PANTHER" id="PTHR33573:SF40">
    <property type="entry name" value="CASP-LIKE PROTEIN 4D2"/>
    <property type="match status" value="1"/>
</dbReference>
<evidence type="ECO:0000256" key="7">
    <source>
        <dbReference type="ARBA" id="ARBA00023136"/>
    </source>
</evidence>
<evidence type="ECO:0000313" key="11">
    <source>
        <dbReference type="Proteomes" id="UP000238479"/>
    </source>
</evidence>
<proteinExistence type="inferred from homology"/>
<organism evidence="10 11">
    <name type="scientific">Rosa chinensis</name>
    <name type="common">China rose</name>
    <dbReference type="NCBI Taxonomy" id="74649"/>
    <lineage>
        <taxon>Eukaryota</taxon>
        <taxon>Viridiplantae</taxon>
        <taxon>Streptophyta</taxon>
        <taxon>Embryophyta</taxon>
        <taxon>Tracheophyta</taxon>
        <taxon>Spermatophyta</taxon>
        <taxon>Magnoliopsida</taxon>
        <taxon>eudicotyledons</taxon>
        <taxon>Gunneridae</taxon>
        <taxon>Pentapetalae</taxon>
        <taxon>rosids</taxon>
        <taxon>fabids</taxon>
        <taxon>Rosales</taxon>
        <taxon>Rosaceae</taxon>
        <taxon>Rosoideae</taxon>
        <taxon>Rosoideae incertae sedis</taxon>
        <taxon>Rosa</taxon>
    </lineage>
</organism>
<evidence type="ECO:0000259" key="9">
    <source>
        <dbReference type="Pfam" id="PF04535"/>
    </source>
</evidence>
<evidence type="ECO:0000256" key="8">
    <source>
        <dbReference type="RuleBase" id="RU361233"/>
    </source>
</evidence>
<evidence type="ECO:0000256" key="4">
    <source>
        <dbReference type="ARBA" id="ARBA00022475"/>
    </source>
</evidence>
<comment type="caution">
    <text evidence="10">The sequence shown here is derived from an EMBL/GenBank/DDBJ whole genome shotgun (WGS) entry which is preliminary data.</text>
</comment>
<dbReference type="AlphaFoldDB" id="A0A2P6SK96"/>
<dbReference type="OMA" id="IGNAYSL"/>
<evidence type="ECO:0000256" key="6">
    <source>
        <dbReference type="ARBA" id="ARBA00022989"/>
    </source>
</evidence>
<dbReference type="OrthoDB" id="685197at2759"/>
<keyword evidence="6 8" id="KW-1133">Transmembrane helix</keyword>
<dbReference type="InterPro" id="IPR006702">
    <property type="entry name" value="CASP_dom"/>
</dbReference>